<accession>A0A0E1VTZ8</accession>
<protein>
    <submittedName>
        <fullName evidence="2">Uncharacterized protein</fullName>
    </submittedName>
</protein>
<evidence type="ECO:0000313" key="2">
    <source>
        <dbReference type="EMBL" id="EET04338.1"/>
    </source>
</evidence>
<gene>
    <name evidence="2" type="ORF">BURPS1710A_A2916</name>
</gene>
<organism evidence="2">
    <name type="scientific">Burkholderia pseudomallei 1710a</name>
    <dbReference type="NCBI Taxonomy" id="320371"/>
    <lineage>
        <taxon>Bacteria</taxon>
        <taxon>Pseudomonadati</taxon>
        <taxon>Pseudomonadota</taxon>
        <taxon>Betaproteobacteria</taxon>
        <taxon>Burkholderiales</taxon>
        <taxon>Burkholderiaceae</taxon>
        <taxon>Burkholderia</taxon>
        <taxon>pseudomallei group</taxon>
    </lineage>
</organism>
<dbReference type="Proteomes" id="UP000001812">
    <property type="component" value="Chromosome II"/>
</dbReference>
<dbReference type="EMBL" id="CM000833">
    <property type="protein sequence ID" value="EET04338.1"/>
    <property type="molecule type" value="Genomic_DNA"/>
</dbReference>
<dbReference type="AlphaFoldDB" id="A0A0E1VTZ8"/>
<proteinExistence type="predicted"/>
<feature type="region of interest" description="Disordered" evidence="1">
    <location>
        <begin position="1"/>
        <end position="20"/>
    </location>
</feature>
<reference evidence="2" key="1">
    <citation type="submission" date="2009-05" db="EMBL/GenBank/DDBJ databases">
        <authorList>
            <person name="Harkins D.M."/>
            <person name="DeShazer D."/>
            <person name="Woods D.E."/>
            <person name="Brinkac L.M."/>
            <person name="Brown K.A."/>
            <person name="Hung G.C."/>
            <person name="Tuanyok A."/>
            <person name="Zhang B."/>
            <person name="Nierman W.C."/>
        </authorList>
    </citation>
    <scope>NUCLEOTIDE SEQUENCE [LARGE SCALE GENOMIC DNA]</scope>
    <source>
        <strain evidence="2">1710a</strain>
    </source>
</reference>
<sequence>MTGGIDDEAWKGATAASRRRHTACDARRIGQACMLQREFCFVRSGLD</sequence>
<evidence type="ECO:0000256" key="1">
    <source>
        <dbReference type="SAM" id="MobiDB-lite"/>
    </source>
</evidence>
<name>A0A0E1VTZ8_BURPE</name>
<dbReference type="RefSeq" id="WP_004529839.1">
    <property type="nucleotide sequence ID" value="NZ_CM000833.1"/>
</dbReference>
<dbReference type="HOGENOM" id="CLU_3165546_0_0_4"/>